<dbReference type="AlphaFoldDB" id="A0A0B8N4F6"/>
<dbReference type="InterPro" id="IPR036866">
    <property type="entry name" value="RibonucZ/Hydroxyglut_hydro"/>
</dbReference>
<accession>A0A0B8N4F6</accession>
<reference evidence="3" key="1">
    <citation type="journal article" date="2015" name="Genome Announc.">
        <title>Draft genome sequence of Talaromyces cellulolyticus strain Y-94, a source of lignocellulosic biomass-degrading enzymes.</title>
        <authorList>
            <person name="Fujii T."/>
            <person name="Koike H."/>
            <person name="Sawayama S."/>
            <person name="Yano S."/>
            <person name="Inoue H."/>
        </authorList>
    </citation>
    <scope>NUCLEOTIDE SEQUENCE [LARGE SCALE GENOMIC DNA]</scope>
    <source>
        <strain evidence="3">Y-94</strain>
    </source>
</reference>
<sequence>MPLETYFHISSEKGLSSVTSLIIGSKEAILFDPPFLIPDANDTVSWIKQKLEAGNQTLKAIFVTHHHPDHFFSANPILEAFPEARFFAAPYVLAGINKEYDDKVVYWPSIFGRENIPEKPRKPDPFEYTFFVLDGNPESPVHLLGPVQGDSVDHTIFWLPKERTLICGDSVYARSTHVWVEEVESPALLEAWQKTIQLIEHLNPLRLIPGHIERGWEPDVAADLAHMKKYLSLFGEKVTFASQKATVDELYEFFKNNFPQANKNLDFFLGHLSNQFGEGGKVWEENRHQGAGERKKESLQGYWFS</sequence>
<dbReference type="InterPro" id="IPR050662">
    <property type="entry name" value="Sec-metab_biosynth-thioest"/>
</dbReference>
<dbReference type="InterPro" id="IPR001279">
    <property type="entry name" value="Metallo-B-lactamas"/>
</dbReference>
<dbReference type="PANTHER" id="PTHR23131:SF1">
    <property type="entry name" value="DOMAIN PROTEIN, PUTATIVE (AFU_ORTHOLOGUE AFUA_3G00280)-RELATED"/>
    <property type="match status" value="1"/>
</dbReference>
<dbReference type="Proteomes" id="UP000053095">
    <property type="component" value="Unassembled WGS sequence"/>
</dbReference>
<dbReference type="Pfam" id="PF00753">
    <property type="entry name" value="Lactamase_B"/>
    <property type="match status" value="1"/>
</dbReference>
<dbReference type="Gene3D" id="3.60.15.10">
    <property type="entry name" value="Ribonuclease Z/Hydroxyacylglutathione hydrolase-like"/>
    <property type="match status" value="1"/>
</dbReference>
<organism evidence="2 3">
    <name type="scientific">Talaromyces pinophilus</name>
    <name type="common">Penicillium pinophilum</name>
    <dbReference type="NCBI Taxonomy" id="128442"/>
    <lineage>
        <taxon>Eukaryota</taxon>
        <taxon>Fungi</taxon>
        <taxon>Dikarya</taxon>
        <taxon>Ascomycota</taxon>
        <taxon>Pezizomycotina</taxon>
        <taxon>Eurotiomycetes</taxon>
        <taxon>Eurotiomycetidae</taxon>
        <taxon>Eurotiales</taxon>
        <taxon>Trichocomaceae</taxon>
        <taxon>Talaromyces</taxon>
        <taxon>Talaromyces sect. Talaromyces</taxon>
    </lineage>
</organism>
<name>A0A0B8N4F6_TALPI</name>
<dbReference type="SUPFAM" id="SSF56281">
    <property type="entry name" value="Metallo-hydrolase/oxidoreductase"/>
    <property type="match status" value="1"/>
</dbReference>
<dbReference type="GO" id="GO:0044550">
    <property type="term" value="P:secondary metabolite biosynthetic process"/>
    <property type="evidence" value="ECO:0007669"/>
    <property type="project" value="TreeGrafter"/>
</dbReference>
<gene>
    <name evidence="2" type="ORF">TCE0_043r15734</name>
</gene>
<proteinExistence type="predicted"/>
<dbReference type="EMBL" id="DF933839">
    <property type="protein sequence ID" value="GAM42083.1"/>
    <property type="molecule type" value="Genomic_DNA"/>
</dbReference>
<feature type="domain" description="Metallo-beta-lactamase" evidence="1">
    <location>
        <begin position="16"/>
        <end position="211"/>
    </location>
</feature>
<protein>
    <recommendedName>
        <fullName evidence="1">Metallo-beta-lactamase domain-containing protein</fullName>
    </recommendedName>
</protein>
<dbReference type="CDD" id="cd07739">
    <property type="entry name" value="metallo-hydrolase-like_MBL-fold"/>
    <property type="match status" value="1"/>
</dbReference>
<dbReference type="PANTHER" id="PTHR23131">
    <property type="entry name" value="ENDORIBONUCLEASE LACTB2"/>
    <property type="match status" value="1"/>
</dbReference>
<evidence type="ECO:0000259" key="1">
    <source>
        <dbReference type="SMART" id="SM00849"/>
    </source>
</evidence>
<keyword evidence="3" id="KW-1185">Reference proteome</keyword>
<evidence type="ECO:0000313" key="2">
    <source>
        <dbReference type="EMBL" id="GAM42083.1"/>
    </source>
</evidence>
<evidence type="ECO:0000313" key="3">
    <source>
        <dbReference type="Proteomes" id="UP000053095"/>
    </source>
</evidence>
<dbReference type="SMART" id="SM00849">
    <property type="entry name" value="Lactamase_B"/>
    <property type="match status" value="1"/>
</dbReference>